<name>A0A1V0UQU2_9BACL</name>
<dbReference type="Proteomes" id="UP000192727">
    <property type="component" value="Chromosome"/>
</dbReference>
<evidence type="ECO:0000313" key="1">
    <source>
        <dbReference type="EMBL" id="ARF67477.1"/>
    </source>
</evidence>
<proteinExistence type="predicted"/>
<protein>
    <recommendedName>
        <fullName evidence="3">HTH-like domain-containing protein</fullName>
    </recommendedName>
</protein>
<evidence type="ECO:0000313" key="2">
    <source>
        <dbReference type="Proteomes" id="UP000192727"/>
    </source>
</evidence>
<evidence type="ECO:0008006" key="3">
    <source>
        <dbReference type="Google" id="ProtNLM"/>
    </source>
</evidence>
<dbReference type="AlphaFoldDB" id="A0A1V0UQU2"/>
<dbReference type="EMBL" id="CP020557">
    <property type="protein sequence ID" value="ARF67477.1"/>
    <property type="molecule type" value="Genomic_DNA"/>
</dbReference>
<gene>
    <name evidence="1" type="ORF">B7C51_06080</name>
</gene>
<organism evidence="1 2">
    <name type="scientific">Paenibacillus larvae subsp. pulvifaciens</name>
    <dbReference type="NCBI Taxonomy" id="1477"/>
    <lineage>
        <taxon>Bacteria</taxon>
        <taxon>Bacillati</taxon>
        <taxon>Bacillota</taxon>
        <taxon>Bacilli</taxon>
        <taxon>Bacillales</taxon>
        <taxon>Paenibacillaceae</taxon>
        <taxon>Paenibacillus</taxon>
    </lineage>
</organism>
<accession>A0A1V0UQU2</accession>
<sequence length="119" mass="14621">MVKRNHAEINVKRQADLLRVNRTSIYRHHKEHCESEENVQIMHRIDEIYMEHPYFGYRCMTRFLRDQGFEKLALKRLITSRKGWFTWRNPTENPYILRSERKRIIESYYNEVAFALSNT</sequence>
<reference evidence="1 2" key="1">
    <citation type="submission" date="2017-03" db="EMBL/GenBank/DDBJ databases">
        <title>Paenibacillus larvae genome sequencing.</title>
        <authorList>
            <person name="Dingman D.W."/>
        </authorList>
    </citation>
    <scope>NUCLEOTIDE SEQUENCE [LARGE SCALE GENOMIC DNA]</scope>
    <source>
        <strain evidence="1 2">SAG 10367</strain>
    </source>
</reference>